<proteinExistence type="predicted"/>
<protein>
    <submittedName>
        <fullName evidence="1">Uncharacterized protein</fullName>
    </submittedName>
</protein>
<sequence length="177" mass="19345">MENADRSGALSLLTTLCPPPANPALARATGRITVPTSHKALVETYGTGCFDEFLWIFTEGASSDQLDIAERTRDLRDIWRGKQLSATHEDLGELSFDADDLVQWGATDNADLLVWISRGNPEEWPTAIIQAGSLRAVVSPRSSTATILDVLTRATVVPFFPHDFPGDRPEFSTNPYG</sequence>
<evidence type="ECO:0000313" key="2">
    <source>
        <dbReference type="Proteomes" id="UP001499878"/>
    </source>
</evidence>
<dbReference type="RefSeq" id="WP_345630301.1">
    <property type="nucleotide sequence ID" value="NZ_BAABJR010000006.1"/>
</dbReference>
<reference evidence="2" key="1">
    <citation type="journal article" date="2019" name="Int. J. Syst. Evol. Microbiol.">
        <title>The Global Catalogue of Microorganisms (GCM) 10K type strain sequencing project: providing services to taxonomists for standard genome sequencing and annotation.</title>
        <authorList>
            <consortium name="The Broad Institute Genomics Platform"/>
            <consortium name="The Broad Institute Genome Sequencing Center for Infectious Disease"/>
            <person name="Wu L."/>
            <person name="Ma J."/>
        </authorList>
    </citation>
    <scope>NUCLEOTIDE SEQUENCE [LARGE SCALE GENOMIC DNA]</scope>
    <source>
        <strain evidence="2">JCM 18306</strain>
    </source>
</reference>
<organism evidence="1 2">
    <name type="scientific">Streptomyces thinghirensis</name>
    <dbReference type="NCBI Taxonomy" id="551547"/>
    <lineage>
        <taxon>Bacteria</taxon>
        <taxon>Bacillati</taxon>
        <taxon>Actinomycetota</taxon>
        <taxon>Actinomycetes</taxon>
        <taxon>Kitasatosporales</taxon>
        <taxon>Streptomycetaceae</taxon>
        <taxon>Streptomyces</taxon>
    </lineage>
</organism>
<dbReference type="EMBL" id="BAABJR010000006">
    <property type="protein sequence ID" value="GAA5208685.1"/>
    <property type="molecule type" value="Genomic_DNA"/>
</dbReference>
<comment type="caution">
    <text evidence="1">The sequence shown here is derived from an EMBL/GenBank/DDBJ whole genome shotgun (WGS) entry which is preliminary data.</text>
</comment>
<keyword evidence="2" id="KW-1185">Reference proteome</keyword>
<accession>A0ABP9T5L5</accession>
<gene>
    <name evidence="1" type="ORF">GCM10023323_29190</name>
</gene>
<evidence type="ECO:0000313" key="1">
    <source>
        <dbReference type="EMBL" id="GAA5208685.1"/>
    </source>
</evidence>
<dbReference type="Proteomes" id="UP001499878">
    <property type="component" value="Unassembled WGS sequence"/>
</dbReference>
<name>A0ABP9T5L5_9ACTN</name>